<evidence type="ECO:0000256" key="1">
    <source>
        <dbReference type="SAM" id="MobiDB-lite"/>
    </source>
</evidence>
<sequence>MAMTMGSAATLMGMPEPTCPHSDSVGPSPLGSSSRRAQRRGTMSRAWCTPYFFHGRRRWRVGATCGQPSCGSNQLRCLMSITTTLMATKMLLVSVKKTPHGV</sequence>
<dbReference type="EMBL" id="GISG01275379">
    <property type="protein sequence ID" value="MBA4677489.1"/>
    <property type="molecule type" value="Transcribed_RNA"/>
</dbReference>
<organism evidence="2">
    <name type="scientific">Opuntia streptacantha</name>
    <name type="common">Prickly pear cactus</name>
    <name type="synonym">Opuntia cardona</name>
    <dbReference type="NCBI Taxonomy" id="393608"/>
    <lineage>
        <taxon>Eukaryota</taxon>
        <taxon>Viridiplantae</taxon>
        <taxon>Streptophyta</taxon>
        <taxon>Embryophyta</taxon>
        <taxon>Tracheophyta</taxon>
        <taxon>Spermatophyta</taxon>
        <taxon>Magnoliopsida</taxon>
        <taxon>eudicotyledons</taxon>
        <taxon>Gunneridae</taxon>
        <taxon>Pentapetalae</taxon>
        <taxon>Caryophyllales</taxon>
        <taxon>Cactineae</taxon>
        <taxon>Cactaceae</taxon>
        <taxon>Opuntioideae</taxon>
        <taxon>Opuntia</taxon>
    </lineage>
</organism>
<dbReference type="AlphaFoldDB" id="A0A7C9FJI5"/>
<accession>A0A7C9FJI5</accession>
<feature type="region of interest" description="Disordered" evidence="1">
    <location>
        <begin position="1"/>
        <end position="42"/>
    </location>
</feature>
<evidence type="ECO:0000313" key="2">
    <source>
        <dbReference type="EMBL" id="MBA4677489.1"/>
    </source>
</evidence>
<reference evidence="2" key="2">
    <citation type="submission" date="2020-07" db="EMBL/GenBank/DDBJ databases">
        <authorList>
            <person name="Vera ALvarez R."/>
            <person name="Arias-Moreno D.M."/>
            <person name="Jimenez-Jacinto V."/>
            <person name="Jimenez-Bremont J.F."/>
            <person name="Swaminathan K."/>
            <person name="Moose S.P."/>
            <person name="Guerrero-Gonzalez M.L."/>
            <person name="Marino-Ramirez L."/>
            <person name="Landsman D."/>
            <person name="Rodriguez-Kessler M."/>
            <person name="Delgado-Sanchez P."/>
        </authorList>
    </citation>
    <scope>NUCLEOTIDE SEQUENCE</scope>
    <source>
        <tissue evidence="2">Cladode</tissue>
    </source>
</reference>
<name>A0A7C9FJI5_OPUST</name>
<reference evidence="2" key="1">
    <citation type="journal article" date="2013" name="J. Plant Res.">
        <title>Effect of fungi and light on seed germination of three Opuntia species from semiarid lands of central Mexico.</title>
        <authorList>
            <person name="Delgado-Sanchez P."/>
            <person name="Jimenez-Bremont J.F."/>
            <person name="Guerrero-Gonzalez Mde L."/>
            <person name="Flores J."/>
        </authorList>
    </citation>
    <scope>NUCLEOTIDE SEQUENCE</scope>
    <source>
        <tissue evidence="2">Cladode</tissue>
    </source>
</reference>
<proteinExistence type="predicted"/>
<protein>
    <submittedName>
        <fullName evidence="2">Uncharacterized protein</fullName>
    </submittedName>
</protein>